<dbReference type="STRING" id="4572.M7ZAR8"/>
<reference evidence="2" key="1">
    <citation type="journal article" date="2013" name="Nature">
        <title>Draft genome of the wheat A-genome progenitor Triticum urartu.</title>
        <authorList>
            <person name="Ling H.Q."/>
            <person name="Zhao S."/>
            <person name="Liu D."/>
            <person name="Wang J."/>
            <person name="Sun H."/>
            <person name="Zhang C."/>
            <person name="Fan H."/>
            <person name="Li D."/>
            <person name="Dong L."/>
            <person name="Tao Y."/>
            <person name="Gao C."/>
            <person name="Wu H."/>
            <person name="Li Y."/>
            <person name="Cui Y."/>
            <person name="Guo X."/>
            <person name="Zheng S."/>
            <person name="Wang B."/>
            <person name="Yu K."/>
            <person name="Liang Q."/>
            <person name="Yang W."/>
            <person name="Lou X."/>
            <person name="Chen J."/>
            <person name="Feng M."/>
            <person name="Jian J."/>
            <person name="Zhang X."/>
            <person name="Luo G."/>
            <person name="Jiang Y."/>
            <person name="Liu J."/>
            <person name="Wang Z."/>
            <person name="Sha Y."/>
            <person name="Zhang B."/>
            <person name="Wu H."/>
            <person name="Tang D."/>
            <person name="Shen Q."/>
            <person name="Xue P."/>
            <person name="Zou S."/>
            <person name="Wang X."/>
            <person name="Liu X."/>
            <person name="Wang F."/>
            <person name="Yang Y."/>
            <person name="An X."/>
            <person name="Dong Z."/>
            <person name="Zhang K."/>
            <person name="Zhang X."/>
            <person name="Luo M.C."/>
            <person name="Dvorak J."/>
            <person name="Tong Y."/>
            <person name="Wang J."/>
            <person name="Yang H."/>
            <person name="Li Z."/>
            <person name="Wang D."/>
            <person name="Zhang A."/>
            <person name="Wang J."/>
        </authorList>
    </citation>
    <scope>NUCLEOTIDE SEQUENCE</scope>
</reference>
<sequence length="227" mass="24941">MGRVETWSWRQWVHAEAGGKDRRLAALGTGSSHEIVGAAGCVLGAACLVREVAMVALGSREARRWRGKAGSEGGAGGGWKKGQVGGRRRQELGRRWWAGWSAGPPQTLPEPPWDETPSSSSEASEPPIPEDPRLQEIRSELLDSPTMLEQLVLSIPESSAFVVRLLVEGDEHDHIRQSVLGGFVHPVREIMGNKQEHAVFQALLRFSQWRQEELSRIVDAAWSPTSS</sequence>
<gene>
    <name evidence="2" type="ORF">TRIUR3_25196</name>
</gene>
<evidence type="ECO:0000256" key="1">
    <source>
        <dbReference type="SAM" id="MobiDB-lite"/>
    </source>
</evidence>
<feature type="region of interest" description="Disordered" evidence="1">
    <location>
        <begin position="64"/>
        <end position="87"/>
    </location>
</feature>
<dbReference type="AlphaFoldDB" id="M7ZAR8"/>
<dbReference type="EMBL" id="KD149517">
    <property type="protein sequence ID" value="EMS57142.1"/>
    <property type="molecule type" value="Genomic_DNA"/>
</dbReference>
<protein>
    <submittedName>
        <fullName evidence="2">Uncharacterized protein</fullName>
    </submittedName>
</protein>
<accession>M7ZAR8</accession>
<proteinExistence type="predicted"/>
<name>M7ZAR8_TRIUA</name>
<feature type="compositionally biased region" description="Gly residues" evidence="1">
    <location>
        <begin position="70"/>
        <end position="85"/>
    </location>
</feature>
<feature type="region of interest" description="Disordered" evidence="1">
    <location>
        <begin position="99"/>
        <end position="131"/>
    </location>
</feature>
<organism evidence="2">
    <name type="scientific">Triticum urartu</name>
    <name type="common">Red wild einkorn</name>
    <name type="synonym">Crithodium urartu</name>
    <dbReference type="NCBI Taxonomy" id="4572"/>
    <lineage>
        <taxon>Eukaryota</taxon>
        <taxon>Viridiplantae</taxon>
        <taxon>Streptophyta</taxon>
        <taxon>Embryophyta</taxon>
        <taxon>Tracheophyta</taxon>
        <taxon>Spermatophyta</taxon>
        <taxon>Magnoliopsida</taxon>
        <taxon>Liliopsida</taxon>
        <taxon>Poales</taxon>
        <taxon>Poaceae</taxon>
        <taxon>BOP clade</taxon>
        <taxon>Pooideae</taxon>
        <taxon>Triticodae</taxon>
        <taxon>Triticeae</taxon>
        <taxon>Triticinae</taxon>
        <taxon>Triticum</taxon>
    </lineage>
</organism>
<feature type="compositionally biased region" description="Low complexity" evidence="1">
    <location>
        <begin position="115"/>
        <end position="125"/>
    </location>
</feature>
<evidence type="ECO:0000313" key="2">
    <source>
        <dbReference type="EMBL" id="EMS57142.1"/>
    </source>
</evidence>